<comment type="similarity">
    <text evidence="1">Belongs to the MurCDEF family. MurE subfamily.</text>
</comment>
<dbReference type="GO" id="GO:0051301">
    <property type="term" value="P:cell division"/>
    <property type="evidence" value="ECO:0007669"/>
    <property type="project" value="UniProtKB-KW"/>
</dbReference>
<dbReference type="Pfam" id="PF02875">
    <property type="entry name" value="Mur_ligase_C"/>
    <property type="match status" value="1"/>
</dbReference>
<dbReference type="InterPro" id="IPR004101">
    <property type="entry name" value="Mur_ligase_C"/>
</dbReference>
<dbReference type="GO" id="GO:0005524">
    <property type="term" value="F:ATP binding"/>
    <property type="evidence" value="ECO:0007669"/>
    <property type="project" value="InterPro"/>
</dbReference>
<dbReference type="InterPro" id="IPR013221">
    <property type="entry name" value="Mur_ligase_cen"/>
</dbReference>
<dbReference type="GO" id="GO:0008360">
    <property type="term" value="P:regulation of cell shape"/>
    <property type="evidence" value="ECO:0007669"/>
    <property type="project" value="UniProtKB-KW"/>
</dbReference>
<dbReference type="SUPFAM" id="SSF53623">
    <property type="entry name" value="MurD-like peptide ligases, catalytic domain"/>
    <property type="match status" value="1"/>
</dbReference>
<evidence type="ECO:0000259" key="4">
    <source>
        <dbReference type="Pfam" id="PF08245"/>
    </source>
</evidence>
<keyword evidence="2" id="KW-0961">Cell wall biogenesis/degradation</keyword>
<evidence type="ECO:0000259" key="3">
    <source>
        <dbReference type="Pfam" id="PF02875"/>
    </source>
</evidence>
<accession>E7C1D5</accession>
<evidence type="ECO:0000313" key="5">
    <source>
        <dbReference type="EMBL" id="ADI21259.1"/>
    </source>
</evidence>
<dbReference type="Pfam" id="PF08245">
    <property type="entry name" value="Mur_ligase_M"/>
    <property type="match status" value="1"/>
</dbReference>
<dbReference type="Gene3D" id="3.90.190.20">
    <property type="entry name" value="Mur ligase, C-terminal domain"/>
    <property type="match status" value="1"/>
</dbReference>
<keyword evidence="2" id="KW-0573">Peptidoglycan synthesis</keyword>
<feature type="domain" description="Mur ligase C-terminal" evidence="3">
    <location>
        <begin position="317"/>
        <end position="439"/>
    </location>
</feature>
<dbReference type="InterPro" id="IPR005761">
    <property type="entry name" value="UDP-N-AcMur-Glu-dNH2Pim_ligase"/>
</dbReference>
<keyword evidence="2" id="KW-0132">Cell division</keyword>
<dbReference type="EMBL" id="GU567949">
    <property type="protein sequence ID" value="ADI21259.1"/>
    <property type="molecule type" value="Genomic_DNA"/>
</dbReference>
<reference evidence="5" key="1">
    <citation type="submission" date="2010-01" db="EMBL/GenBank/DDBJ databases">
        <title>Genome fragments of uncultured bacteria from the North Pacific subtropical Gyre.</title>
        <authorList>
            <person name="Pham V.D."/>
            <person name="Delong E.F."/>
        </authorList>
    </citation>
    <scope>NUCLEOTIDE SEQUENCE</scope>
</reference>
<evidence type="ECO:0000256" key="2">
    <source>
        <dbReference type="RuleBase" id="RU004135"/>
    </source>
</evidence>
<dbReference type="GO" id="GO:0071555">
    <property type="term" value="P:cell wall organization"/>
    <property type="evidence" value="ECO:0007669"/>
    <property type="project" value="UniProtKB-KW"/>
</dbReference>
<dbReference type="Gene3D" id="3.40.1190.10">
    <property type="entry name" value="Mur-like, catalytic domain"/>
    <property type="match status" value="1"/>
</dbReference>
<dbReference type="UniPathway" id="UPA00219"/>
<keyword evidence="2" id="KW-0131">Cell cycle</keyword>
<dbReference type="NCBIfam" id="TIGR01085">
    <property type="entry name" value="murE"/>
    <property type="match status" value="1"/>
</dbReference>
<comment type="subcellular location">
    <subcellularLocation>
        <location evidence="2">Cytoplasm</location>
    </subcellularLocation>
</comment>
<dbReference type="GO" id="GO:0016881">
    <property type="term" value="F:acid-amino acid ligase activity"/>
    <property type="evidence" value="ECO:0007669"/>
    <property type="project" value="InterPro"/>
</dbReference>
<dbReference type="PANTHER" id="PTHR23135:SF4">
    <property type="entry name" value="UDP-N-ACETYLMURAMOYL-L-ALANYL-D-GLUTAMATE--2,6-DIAMINOPIMELATE LIGASE MURE HOMOLOG, CHLOROPLASTIC"/>
    <property type="match status" value="1"/>
</dbReference>
<dbReference type="InterPro" id="IPR036565">
    <property type="entry name" value="Mur-like_cat_sf"/>
</dbReference>
<dbReference type="GO" id="GO:0005737">
    <property type="term" value="C:cytoplasm"/>
    <property type="evidence" value="ECO:0007669"/>
    <property type="project" value="UniProtKB-SubCell"/>
</dbReference>
<organism evidence="5">
    <name type="scientific">uncultured myxobacterium HF0010_08B07</name>
    <dbReference type="NCBI Taxonomy" id="723553"/>
    <lineage>
        <taxon>Bacteria</taxon>
        <taxon>Pseudomonadati</taxon>
        <taxon>Myxococcota</taxon>
        <taxon>Myxococcia</taxon>
        <taxon>Myxococcales</taxon>
        <taxon>environmental samples</taxon>
    </lineage>
</organism>
<feature type="domain" description="Mur ligase central" evidence="4">
    <location>
        <begin position="91"/>
        <end position="290"/>
    </location>
</feature>
<sequence length="464" mass="53318">MKNPFLEFSSNENVVTNSKYLKKNDVFLSLKGGAKYLTSDQANLAKHILLDSSETIDLPKVIKIKDLNSTYLEWIDEYFDIDHSYFDNLFITGTNGKTSTLSFLSQIFKSNDIKHASSGTLGTFINDKKIFNNELTTEEPVFIRNLMSKCFRLSIKNIIFEASSIGVDKNRLRGLKIDHAIFTNISRDHLDYHGSLKKYIDAKFKLISNSKAKTVAVNFDDEIISRHLRKMYSKETFTISSKNIESDIFFRVLKFYEDGNIEFLAETPWGKFQAASKIESKFNLYNLFLSLPYFQYVNNDCEDFFAQVENLSLPYGRLNKTEKENIYIDYAHSPKALESVCKYLYKKKKNKLIIVFGAGGERDEGKRYQMGEIADKYCEKIYVTSDNPRNEDPRQIADMIIDGIKGTDKICIELDRSCAIKNAINELGEEDILLIAGKGHEKKQIVGDEYLDFSDFEEVKKCTA</sequence>
<comment type="pathway">
    <text evidence="2">Cell wall biogenesis; peptidoglycan biosynthesis.</text>
</comment>
<dbReference type="PANTHER" id="PTHR23135">
    <property type="entry name" value="MUR LIGASE FAMILY MEMBER"/>
    <property type="match status" value="1"/>
</dbReference>
<name>E7C1D5_9BACT</name>
<dbReference type="AlphaFoldDB" id="E7C1D5"/>
<keyword evidence="2" id="KW-0133">Cell shape</keyword>
<proteinExistence type="inferred from homology"/>
<dbReference type="InterPro" id="IPR036615">
    <property type="entry name" value="Mur_ligase_C_dom_sf"/>
</dbReference>
<evidence type="ECO:0000256" key="1">
    <source>
        <dbReference type="ARBA" id="ARBA00005898"/>
    </source>
</evidence>
<dbReference type="GO" id="GO:0009252">
    <property type="term" value="P:peptidoglycan biosynthetic process"/>
    <property type="evidence" value="ECO:0007669"/>
    <property type="project" value="UniProtKB-UniPathway"/>
</dbReference>
<protein>
    <submittedName>
        <fullName evidence="5">UDP-N-acetylmuramyl tripeptide synthase</fullName>
    </submittedName>
</protein>
<dbReference type="SUPFAM" id="SSF53244">
    <property type="entry name" value="MurD-like peptide ligases, peptide-binding domain"/>
    <property type="match status" value="1"/>
</dbReference>